<organism evidence="2 3">
    <name type="scientific">Bacillus phage CP-51</name>
    <dbReference type="NCBI Taxonomy" id="1391188"/>
    <lineage>
        <taxon>Viruses</taxon>
        <taxon>Duplodnaviria</taxon>
        <taxon>Heunggongvirae</taxon>
        <taxon>Uroviricota</taxon>
        <taxon>Caudoviricetes</taxon>
        <taxon>Herelleviridae</taxon>
        <taxon>Spounavirinae</taxon>
        <taxon>Siminovitchvirus</taxon>
        <taxon>Siminovitchvirus CP51</taxon>
    </lineage>
</organism>
<protein>
    <recommendedName>
        <fullName evidence="1">Thoeris anti-defense 2-like domain-containing protein</fullName>
    </recommendedName>
</protein>
<proteinExistence type="predicted"/>
<accession>A0A068EMR0</accession>
<reference evidence="2" key="1">
    <citation type="journal article" date="2014" name="Virology">
        <title>The odd one out: Bacillus ACT bacteriophage CP-51 exhibits unusual properties compared to related Spounavirinae W.Ph. and Bastille.</title>
        <authorList>
            <person name="Klumpp J."/>
            <person name="Schmuki M."/>
            <person name="Sozhamannan S."/>
            <person name="Beyer W."/>
            <person name="Fouts D.E."/>
            <person name="Bernbach V."/>
            <person name="Calendar R."/>
            <person name="Loessner M.J."/>
        </authorList>
    </citation>
    <scope>NUCLEOTIDE SEQUENCE [LARGE SCALE GENOMIC DNA]</scope>
</reference>
<dbReference type="Pfam" id="PF11195">
    <property type="entry name" value="Tad2-like"/>
    <property type="match status" value="1"/>
</dbReference>
<dbReference type="OrthoDB" id="35096at10239"/>
<dbReference type="InterPro" id="IPR021361">
    <property type="entry name" value="Tad2-like_dom"/>
</dbReference>
<evidence type="ECO:0000259" key="1">
    <source>
        <dbReference type="Pfam" id="PF11195"/>
    </source>
</evidence>
<keyword evidence="3" id="KW-1185">Reference proteome</keyword>
<dbReference type="GeneID" id="22277008"/>
<sequence>MGYGTAFEEVKTGKGMRLPQWSPEVVIRAQFPDEGSANTAPYLYVESRFGRVPWKETVIEQFSEEWVVVD</sequence>
<dbReference type="Proteomes" id="UP000027382">
    <property type="component" value="Segment"/>
</dbReference>
<evidence type="ECO:0000313" key="3">
    <source>
        <dbReference type="Proteomes" id="UP000027382"/>
    </source>
</evidence>
<dbReference type="KEGG" id="vg:22277008"/>
<dbReference type="EMBL" id="KF554508">
    <property type="protein sequence ID" value="AID50500.1"/>
    <property type="molecule type" value="Genomic_DNA"/>
</dbReference>
<dbReference type="RefSeq" id="YP_009099109.1">
    <property type="nucleotide sequence ID" value="NC_025423.1"/>
</dbReference>
<name>A0A068EMR0_9CAUD</name>
<feature type="domain" description="Thoeris anti-defense 2-like" evidence="1">
    <location>
        <begin position="1"/>
        <end position="69"/>
    </location>
</feature>
<evidence type="ECO:0000313" key="2">
    <source>
        <dbReference type="EMBL" id="AID50500.1"/>
    </source>
</evidence>